<dbReference type="AlphaFoldDB" id="A0A9W8TQ60"/>
<keyword evidence="1 3" id="KW-0547">Nucleotide-binding</keyword>
<feature type="chain" id="PRO_5040952319" evidence="4">
    <location>
        <begin position="32"/>
        <end position="595"/>
    </location>
</feature>
<gene>
    <name evidence="5" type="ORF">NPX13_g827</name>
</gene>
<reference evidence="5" key="1">
    <citation type="submission" date="2022-07" db="EMBL/GenBank/DDBJ databases">
        <title>Genome Sequence of Xylaria arbuscula.</title>
        <authorList>
            <person name="Buettner E."/>
        </authorList>
    </citation>
    <scope>NUCLEOTIDE SEQUENCE</scope>
    <source>
        <strain evidence="5">VT107</strain>
    </source>
</reference>
<dbReference type="PANTHER" id="PTHR19375">
    <property type="entry name" value="HEAT SHOCK PROTEIN 70KDA"/>
    <property type="match status" value="1"/>
</dbReference>
<dbReference type="Gene3D" id="3.30.30.30">
    <property type="match status" value="1"/>
</dbReference>
<evidence type="ECO:0000256" key="3">
    <source>
        <dbReference type="RuleBase" id="RU003322"/>
    </source>
</evidence>
<dbReference type="InterPro" id="IPR013126">
    <property type="entry name" value="Hsp_70_fam"/>
</dbReference>
<dbReference type="Proteomes" id="UP001148614">
    <property type="component" value="Unassembled WGS sequence"/>
</dbReference>
<sequence length="595" mass="66311">MSSAGPAVRGEFGMLLLVIFGLLCCPLAASCADDNVQGDRAVPIGIGYARVAYGRNLSNVHIVPDENGHRSIPACVAFTENGTLVGHEHPDTTICNPRALLGRQWSDPEVQAFIKDLPYEVSSSKEGKPVFKIGLGGEIRTVTPEKVTSLLIRELKLMAEASMGGNRTVTEALIAVPKYFTDEQRDGMKEAGRLAGVEVLRTPNEPVAISVAYEEQQFPDERTIIVVDMGNTLDVSVLRFEDGYYEILATSRHDGVGAKALNQHLTSFLAEEWKVRTGSDLAAKASKMRELTLETTKAITALSADGLDAMDLISAGDDFVRTLLKHKFDEIVEEFSTEIVNSIRRNLREAELDFTTSDEVILAGSLGQIPKVGDQCRDLESARTRQTSLKEYRGEGVVIGAARIGALMFFDDDSMCTPYIPEFSPFDLGIGQRVLAGHNKVIGEIEIPVELAPASFVRVEVLFQVGLDQRLHVCESPSKAFCDWPNWETGHDSLELSREVEARFDLESYITALGERISDHMTWGVEDVNKEVRRIFERKWRELVVNRGIRELKDIEKVEEMKQFFSRLTEPYFGEFEYEVIHKVGGKTWIHHEEL</sequence>
<comment type="similarity">
    <text evidence="3">Belongs to the heat shock protein 70 family.</text>
</comment>
<dbReference type="Gene3D" id="3.30.420.40">
    <property type="match status" value="2"/>
</dbReference>
<dbReference type="EMBL" id="JANPWZ010000063">
    <property type="protein sequence ID" value="KAJ3579742.1"/>
    <property type="molecule type" value="Genomic_DNA"/>
</dbReference>
<name>A0A9W8TQ60_9PEZI</name>
<dbReference type="VEuPathDB" id="FungiDB:F4678DRAFT_476023"/>
<proteinExistence type="inferred from homology"/>
<comment type="caution">
    <text evidence="5">The sequence shown here is derived from an EMBL/GenBank/DDBJ whole genome shotgun (WGS) entry which is preliminary data.</text>
</comment>
<evidence type="ECO:0000313" key="5">
    <source>
        <dbReference type="EMBL" id="KAJ3579742.1"/>
    </source>
</evidence>
<organism evidence="5 6">
    <name type="scientific">Xylaria arbuscula</name>
    <dbReference type="NCBI Taxonomy" id="114810"/>
    <lineage>
        <taxon>Eukaryota</taxon>
        <taxon>Fungi</taxon>
        <taxon>Dikarya</taxon>
        <taxon>Ascomycota</taxon>
        <taxon>Pezizomycotina</taxon>
        <taxon>Sordariomycetes</taxon>
        <taxon>Xylariomycetidae</taxon>
        <taxon>Xylariales</taxon>
        <taxon>Xylariaceae</taxon>
        <taxon>Xylaria</taxon>
    </lineage>
</organism>
<dbReference type="GO" id="GO:0005524">
    <property type="term" value="F:ATP binding"/>
    <property type="evidence" value="ECO:0007669"/>
    <property type="project" value="UniProtKB-KW"/>
</dbReference>
<accession>A0A9W8TQ60</accession>
<evidence type="ECO:0000256" key="4">
    <source>
        <dbReference type="SAM" id="SignalP"/>
    </source>
</evidence>
<dbReference type="InterPro" id="IPR043129">
    <property type="entry name" value="ATPase_NBD"/>
</dbReference>
<dbReference type="Gene3D" id="3.90.640.10">
    <property type="entry name" value="Actin, Chain A, domain 4"/>
    <property type="match status" value="1"/>
</dbReference>
<protein>
    <submittedName>
        <fullName evidence="5">Uncharacterized protein</fullName>
    </submittedName>
</protein>
<dbReference type="Pfam" id="PF00012">
    <property type="entry name" value="HSP70"/>
    <property type="match status" value="1"/>
</dbReference>
<feature type="signal peptide" evidence="4">
    <location>
        <begin position="1"/>
        <end position="31"/>
    </location>
</feature>
<dbReference type="GO" id="GO:0140662">
    <property type="term" value="F:ATP-dependent protein folding chaperone"/>
    <property type="evidence" value="ECO:0007669"/>
    <property type="project" value="InterPro"/>
</dbReference>
<evidence type="ECO:0000313" key="6">
    <source>
        <dbReference type="Proteomes" id="UP001148614"/>
    </source>
</evidence>
<evidence type="ECO:0000256" key="1">
    <source>
        <dbReference type="ARBA" id="ARBA00022741"/>
    </source>
</evidence>
<dbReference type="PRINTS" id="PR00301">
    <property type="entry name" value="HEATSHOCK70"/>
</dbReference>
<keyword evidence="2 3" id="KW-0067">ATP-binding</keyword>
<evidence type="ECO:0000256" key="2">
    <source>
        <dbReference type="ARBA" id="ARBA00022840"/>
    </source>
</evidence>
<keyword evidence="6" id="KW-1185">Reference proteome</keyword>
<dbReference type="SUPFAM" id="SSF53067">
    <property type="entry name" value="Actin-like ATPase domain"/>
    <property type="match status" value="2"/>
</dbReference>
<keyword evidence="4" id="KW-0732">Signal</keyword>